<dbReference type="InterPro" id="IPR027417">
    <property type="entry name" value="P-loop_NTPase"/>
</dbReference>
<feature type="region of interest" description="Disordered" evidence="3">
    <location>
        <begin position="134"/>
        <end position="158"/>
    </location>
</feature>
<dbReference type="InterPro" id="IPR001806">
    <property type="entry name" value="Small_GTPase"/>
</dbReference>
<evidence type="ECO:0000256" key="2">
    <source>
        <dbReference type="ARBA" id="ARBA00023134"/>
    </source>
</evidence>
<dbReference type="Proteomes" id="UP000193411">
    <property type="component" value="Unassembled WGS sequence"/>
</dbReference>
<evidence type="ECO:0000313" key="5">
    <source>
        <dbReference type="Proteomes" id="UP000193411"/>
    </source>
</evidence>
<keyword evidence="1" id="KW-0547">Nucleotide-binding</keyword>
<dbReference type="GO" id="GO:0005525">
    <property type="term" value="F:GTP binding"/>
    <property type="evidence" value="ECO:0007669"/>
    <property type="project" value="UniProtKB-KW"/>
</dbReference>
<dbReference type="GO" id="GO:0003924">
    <property type="term" value="F:GTPase activity"/>
    <property type="evidence" value="ECO:0007669"/>
    <property type="project" value="InterPro"/>
</dbReference>
<evidence type="ECO:0000313" key="4">
    <source>
        <dbReference type="EMBL" id="ORZ32076.1"/>
    </source>
</evidence>
<proteinExistence type="predicted"/>
<dbReference type="AlphaFoldDB" id="A0A1Y2HBX3"/>
<dbReference type="PANTHER" id="PTHR47977">
    <property type="entry name" value="RAS-RELATED PROTEIN RAB"/>
    <property type="match status" value="1"/>
</dbReference>
<dbReference type="OrthoDB" id="6585768at2759"/>
<accession>A0A1Y2HBX3</accession>
<keyword evidence="5" id="KW-1185">Reference proteome</keyword>
<dbReference type="SUPFAM" id="SSF52540">
    <property type="entry name" value="P-loop containing nucleoside triphosphate hydrolases"/>
    <property type="match status" value="1"/>
</dbReference>
<dbReference type="EMBL" id="MCFL01000051">
    <property type="protein sequence ID" value="ORZ32076.1"/>
    <property type="molecule type" value="Genomic_DNA"/>
</dbReference>
<dbReference type="PRINTS" id="PR00449">
    <property type="entry name" value="RASTRNSFRMNG"/>
</dbReference>
<comment type="caution">
    <text evidence="4">The sequence shown here is derived from an EMBL/GenBank/DDBJ whole genome shotgun (WGS) entry which is preliminary data.</text>
</comment>
<keyword evidence="2" id="KW-0342">GTP-binding</keyword>
<dbReference type="PROSITE" id="PS51421">
    <property type="entry name" value="RAS"/>
    <property type="match status" value="1"/>
</dbReference>
<dbReference type="STRING" id="765915.A0A1Y2HBX3"/>
<feature type="compositionally biased region" description="Basic and acidic residues" evidence="3">
    <location>
        <begin position="146"/>
        <end position="157"/>
    </location>
</feature>
<dbReference type="Pfam" id="PF00071">
    <property type="entry name" value="Ras"/>
    <property type="match status" value="1"/>
</dbReference>
<dbReference type="SMART" id="SM00173">
    <property type="entry name" value="RAS"/>
    <property type="match status" value="1"/>
</dbReference>
<organism evidence="4 5">
    <name type="scientific">Catenaria anguillulae PL171</name>
    <dbReference type="NCBI Taxonomy" id="765915"/>
    <lineage>
        <taxon>Eukaryota</taxon>
        <taxon>Fungi</taxon>
        <taxon>Fungi incertae sedis</taxon>
        <taxon>Blastocladiomycota</taxon>
        <taxon>Blastocladiomycetes</taxon>
        <taxon>Blastocladiales</taxon>
        <taxon>Catenariaceae</taxon>
        <taxon>Catenaria</taxon>
    </lineage>
</organism>
<feature type="compositionally biased region" description="Gly residues" evidence="3">
    <location>
        <begin position="134"/>
        <end position="145"/>
    </location>
</feature>
<evidence type="ECO:0000256" key="1">
    <source>
        <dbReference type="ARBA" id="ARBA00022741"/>
    </source>
</evidence>
<keyword evidence="4" id="KW-0378">Hydrolase</keyword>
<gene>
    <name evidence="4" type="ORF">BCR44DRAFT_117180</name>
</gene>
<dbReference type="InterPro" id="IPR050227">
    <property type="entry name" value="Rab"/>
</dbReference>
<evidence type="ECO:0000256" key="3">
    <source>
        <dbReference type="SAM" id="MobiDB-lite"/>
    </source>
</evidence>
<dbReference type="Gene3D" id="3.40.50.300">
    <property type="entry name" value="P-loop containing nucleotide triphosphate hydrolases"/>
    <property type="match status" value="1"/>
</dbReference>
<dbReference type="SMART" id="SM00175">
    <property type="entry name" value="RAB"/>
    <property type="match status" value="1"/>
</dbReference>
<reference evidence="4 5" key="1">
    <citation type="submission" date="2016-07" db="EMBL/GenBank/DDBJ databases">
        <title>Pervasive Adenine N6-methylation of Active Genes in Fungi.</title>
        <authorList>
            <consortium name="DOE Joint Genome Institute"/>
            <person name="Mondo S.J."/>
            <person name="Dannebaum R.O."/>
            <person name="Kuo R.C."/>
            <person name="Labutti K."/>
            <person name="Haridas S."/>
            <person name="Kuo A."/>
            <person name="Salamov A."/>
            <person name="Ahrendt S.R."/>
            <person name="Lipzen A."/>
            <person name="Sullivan W."/>
            <person name="Andreopoulos W.B."/>
            <person name="Clum A."/>
            <person name="Lindquist E."/>
            <person name="Daum C."/>
            <person name="Ramamoorthy G.K."/>
            <person name="Gryganskyi A."/>
            <person name="Culley D."/>
            <person name="Magnuson J.K."/>
            <person name="James T.Y."/>
            <person name="O'Malley M.A."/>
            <person name="Stajich J.E."/>
            <person name="Spatafora J.W."/>
            <person name="Visel A."/>
            <person name="Grigoriev I.V."/>
        </authorList>
    </citation>
    <scope>NUCLEOTIDE SEQUENCE [LARGE SCALE GENOMIC DNA]</scope>
    <source>
        <strain evidence="4 5">PL171</strain>
    </source>
</reference>
<protein>
    <submittedName>
        <fullName evidence="4">p-loop containing nucleoside triphosphate hydrolase protein</fullName>
    </submittedName>
</protein>
<sequence>MKEFLKTVKIVLVGDACSGKTSVIHRFVYDRFSVHYQPTPGLDVFEKPIKLADSTPCTVQLWDVAGSMLHSRGLPNALIDADAILLVYDLTQPSTFKSLTQWFHLVERVCGMGNGSGNINGNAANAAEDEFGTSGGGGWGAGGGEAEYRPRKPRPDPQARIPLMAVVGNKSDLAGLRMVPQPLHTSWAEDHDVLNYITSARIAETVYSMILDLASRLMGRTADSTQVNTIVRRLSVASLGTLTTSGKKQRRKSVSSNASRKSVRKLDCVVM</sequence>
<name>A0A1Y2HBX3_9FUNG</name>
<dbReference type="PROSITE" id="PS51419">
    <property type="entry name" value="RAB"/>
    <property type="match status" value="1"/>
</dbReference>